<dbReference type="InterPro" id="IPR042238">
    <property type="entry name" value="Rad28/ERCC8/Ckn1/ATCSA-1"/>
</dbReference>
<name>A0A1J4J9Q0_9EUKA</name>
<accession>A0A1J4J9Q0</accession>
<dbReference type="OrthoDB" id="361494at2759"/>
<dbReference type="VEuPathDB" id="TrichDB:TRFO_10528"/>
<sequence>MLSQDSDYAVFAQYTSKHFKNSINSIDCDSVEKNFVLGTTDEGYYFIYSTYKALCKYCCHTKRKTVLTDARWKKNDLQTFATSSLDGNLRIYDLLSPKEPTHEYGSGSQIHGISFNYKSPIVACAQNDGMTRLYDLRQKVNLNALDTDFEDSINVVEWSPASEYSIVCGDSAGRLCYFDIRQMKEVYEFRWWKMEIDDDDDSFAHENEIIGLTYSKNGRTIHTLDKDGVIRLWDADSGLTQMIEYKLDSPPNRARRYGICMLGNDLAVPERNSINVITRRQKMLGHMQDVNAVVETLDGVASVGMDKNLLVWRKKDEMMIENDVSDWSD</sequence>
<gene>
    <name evidence="2" type="ORF">TRFO_10528</name>
</gene>
<keyword evidence="3" id="KW-1185">Reference proteome</keyword>
<dbReference type="AlphaFoldDB" id="A0A1J4J9Q0"/>
<dbReference type="GO" id="GO:0000109">
    <property type="term" value="C:nucleotide-excision repair complex"/>
    <property type="evidence" value="ECO:0007669"/>
    <property type="project" value="TreeGrafter"/>
</dbReference>
<dbReference type="PANTHER" id="PTHR46202:SF1">
    <property type="entry name" value="DNA EXCISION REPAIR PROTEIN ERCC-8"/>
    <property type="match status" value="1"/>
</dbReference>
<evidence type="ECO:0000256" key="1">
    <source>
        <dbReference type="PROSITE-ProRule" id="PRU00221"/>
    </source>
</evidence>
<dbReference type="SUPFAM" id="SSF50978">
    <property type="entry name" value="WD40 repeat-like"/>
    <property type="match status" value="1"/>
</dbReference>
<dbReference type="SMART" id="SM00320">
    <property type="entry name" value="WD40"/>
    <property type="match status" value="5"/>
</dbReference>
<dbReference type="GO" id="GO:0000209">
    <property type="term" value="P:protein polyubiquitination"/>
    <property type="evidence" value="ECO:0007669"/>
    <property type="project" value="TreeGrafter"/>
</dbReference>
<keyword evidence="1" id="KW-0853">WD repeat</keyword>
<dbReference type="InterPro" id="IPR015943">
    <property type="entry name" value="WD40/YVTN_repeat-like_dom_sf"/>
</dbReference>
<evidence type="ECO:0000313" key="2">
    <source>
        <dbReference type="EMBL" id="OHS95393.1"/>
    </source>
</evidence>
<dbReference type="RefSeq" id="XP_068348530.1">
    <property type="nucleotide sequence ID" value="XM_068495514.1"/>
</dbReference>
<dbReference type="PROSITE" id="PS50294">
    <property type="entry name" value="WD_REPEATS_REGION"/>
    <property type="match status" value="1"/>
</dbReference>
<dbReference type="PANTHER" id="PTHR46202">
    <property type="entry name" value="DNA EXCISION REPAIR PROTEIN ERCC-8"/>
    <property type="match status" value="1"/>
</dbReference>
<dbReference type="InterPro" id="IPR036322">
    <property type="entry name" value="WD40_repeat_dom_sf"/>
</dbReference>
<dbReference type="Pfam" id="PF00400">
    <property type="entry name" value="WD40"/>
    <property type="match status" value="1"/>
</dbReference>
<protein>
    <submittedName>
        <fullName evidence="2">Uncharacterized protein</fullName>
    </submittedName>
</protein>
<organism evidence="2 3">
    <name type="scientific">Tritrichomonas foetus</name>
    <dbReference type="NCBI Taxonomy" id="1144522"/>
    <lineage>
        <taxon>Eukaryota</taxon>
        <taxon>Metamonada</taxon>
        <taxon>Parabasalia</taxon>
        <taxon>Tritrichomonadida</taxon>
        <taxon>Tritrichomonadidae</taxon>
        <taxon>Tritrichomonas</taxon>
    </lineage>
</organism>
<reference evidence="2" key="1">
    <citation type="submission" date="2016-10" db="EMBL/GenBank/DDBJ databases">
        <authorList>
            <person name="Benchimol M."/>
            <person name="Almeida L.G."/>
            <person name="Vasconcelos A.T."/>
            <person name="Perreira-Neves A."/>
            <person name="Rosa I.A."/>
            <person name="Tasca T."/>
            <person name="Bogo M.R."/>
            <person name="de Souza W."/>
        </authorList>
    </citation>
    <scope>NUCLEOTIDE SEQUENCE [LARGE SCALE GENOMIC DNA]</scope>
    <source>
        <strain evidence="2">K</strain>
    </source>
</reference>
<dbReference type="Proteomes" id="UP000179807">
    <property type="component" value="Unassembled WGS sequence"/>
</dbReference>
<dbReference type="Gene3D" id="2.130.10.10">
    <property type="entry name" value="YVTN repeat-like/Quinoprotein amine dehydrogenase"/>
    <property type="match status" value="1"/>
</dbReference>
<dbReference type="GO" id="GO:0043161">
    <property type="term" value="P:proteasome-mediated ubiquitin-dependent protein catabolic process"/>
    <property type="evidence" value="ECO:0007669"/>
    <property type="project" value="TreeGrafter"/>
</dbReference>
<dbReference type="GeneID" id="94830218"/>
<dbReference type="GO" id="GO:0031464">
    <property type="term" value="C:Cul4A-RING E3 ubiquitin ligase complex"/>
    <property type="evidence" value="ECO:0007669"/>
    <property type="project" value="TreeGrafter"/>
</dbReference>
<dbReference type="GO" id="GO:0006283">
    <property type="term" value="P:transcription-coupled nucleotide-excision repair"/>
    <property type="evidence" value="ECO:0007669"/>
    <property type="project" value="InterPro"/>
</dbReference>
<feature type="repeat" description="WD" evidence="1">
    <location>
        <begin position="202"/>
        <end position="243"/>
    </location>
</feature>
<comment type="caution">
    <text evidence="2">The sequence shown here is derived from an EMBL/GenBank/DDBJ whole genome shotgun (WGS) entry which is preliminary data.</text>
</comment>
<dbReference type="InterPro" id="IPR001680">
    <property type="entry name" value="WD40_rpt"/>
</dbReference>
<dbReference type="EMBL" id="MLAK01001248">
    <property type="protein sequence ID" value="OHS95393.1"/>
    <property type="molecule type" value="Genomic_DNA"/>
</dbReference>
<evidence type="ECO:0000313" key="3">
    <source>
        <dbReference type="Proteomes" id="UP000179807"/>
    </source>
</evidence>
<dbReference type="PROSITE" id="PS50082">
    <property type="entry name" value="WD_REPEATS_2"/>
    <property type="match status" value="1"/>
</dbReference>
<proteinExistence type="predicted"/>